<evidence type="ECO:0000256" key="1">
    <source>
        <dbReference type="ARBA" id="ARBA00005525"/>
    </source>
</evidence>
<sequence>MSSKLLKIGFIGGGKMAQAMAKGFISAGLAKGETMELGAETLFENVPVVEKSDIVIISVKPSIVPVALNDIKEAEIKADKLFLSIAMGVTIRQLEKLLLKNQE</sequence>
<dbReference type="PANTHER" id="PTHR11645">
    <property type="entry name" value="PYRROLINE-5-CARBOXYLATE REDUCTASE"/>
    <property type="match status" value="1"/>
</dbReference>
<dbReference type="InterPro" id="IPR036291">
    <property type="entry name" value="NAD(P)-bd_dom_sf"/>
</dbReference>
<accession>A0ABQ9JK31</accession>
<dbReference type="EMBL" id="JAPWTJ010000450">
    <property type="protein sequence ID" value="KAJ8978328.1"/>
    <property type="molecule type" value="Genomic_DNA"/>
</dbReference>
<evidence type="ECO:0000259" key="2">
    <source>
        <dbReference type="Pfam" id="PF03807"/>
    </source>
</evidence>
<dbReference type="Pfam" id="PF03807">
    <property type="entry name" value="F420_oxidored"/>
    <property type="match status" value="1"/>
</dbReference>
<organism evidence="3 4">
    <name type="scientific">Molorchus minor</name>
    <dbReference type="NCBI Taxonomy" id="1323400"/>
    <lineage>
        <taxon>Eukaryota</taxon>
        <taxon>Metazoa</taxon>
        <taxon>Ecdysozoa</taxon>
        <taxon>Arthropoda</taxon>
        <taxon>Hexapoda</taxon>
        <taxon>Insecta</taxon>
        <taxon>Pterygota</taxon>
        <taxon>Neoptera</taxon>
        <taxon>Endopterygota</taxon>
        <taxon>Coleoptera</taxon>
        <taxon>Polyphaga</taxon>
        <taxon>Cucujiformia</taxon>
        <taxon>Chrysomeloidea</taxon>
        <taxon>Cerambycidae</taxon>
        <taxon>Lamiinae</taxon>
        <taxon>Monochamini</taxon>
        <taxon>Molorchus</taxon>
    </lineage>
</organism>
<dbReference type="SUPFAM" id="SSF51735">
    <property type="entry name" value="NAD(P)-binding Rossmann-fold domains"/>
    <property type="match status" value="1"/>
</dbReference>
<comment type="similarity">
    <text evidence="1">Belongs to the pyrroline-5-carboxylate reductase family.</text>
</comment>
<evidence type="ECO:0000313" key="3">
    <source>
        <dbReference type="EMBL" id="KAJ8978328.1"/>
    </source>
</evidence>
<reference evidence="3" key="1">
    <citation type="journal article" date="2023" name="Insect Mol. Biol.">
        <title>Genome sequencing provides insights into the evolution of gene families encoding plant cell wall-degrading enzymes in longhorned beetles.</title>
        <authorList>
            <person name="Shin N.R."/>
            <person name="Okamura Y."/>
            <person name="Kirsch R."/>
            <person name="Pauchet Y."/>
        </authorList>
    </citation>
    <scope>NUCLEOTIDE SEQUENCE</scope>
    <source>
        <strain evidence="3">MMC_N1</strain>
    </source>
</reference>
<dbReference type="PANTHER" id="PTHR11645:SF62">
    <property type="entry name" value="PYRROLINE-5-CARBOXYLATE REDUCTASE"/>
    <property type="match status" value="1"/>
</dbReference>
<name>A0ABQ9JK31_9CUCU</name>
<dbReference type="InterPro" id="IPR028939">
    <property type="entry name" value="P5C_Rdtase_cat_N"/>
</dbReference>
<evidence type="ECO:0000313" key="4">
    <source>
        <dbReference type="Proteomes" id="UP001162164"/>
    </source>
</evidence>
<comment type="caution">
    <text evidence="3">The sequence shown here is derived from an EMBL/GenBank/DDBJ whole genome shotgun (WGS) entry which is preliminary data.</text>
</comment>
<proteinExistence type="inferred from homology"/>
<dbReference type="Gene3D" id="3.40.50.720">
    <property type="entry name" value="NAD(P)-binding Rossmann-like Domain"/>
    <property type="match status" value="1"/>
</dbReference>
<dbReference type="Proteomes" id="UP001162164">
    <property type="component" value="Unassembled WGS sequence"/>
</dbReference>
<feature type="domain" description="Pyrroline-5-carboxylate reductase catalytic N-terminal" evidence="2">
    <location>
        <begin position="7"/>
        <end position="87"/>
    </location>
</feature>
<keyword evidence="4" id="KW-1185">Reference proteome</keyword>
<protein>
    <recommendedName>
        <fullName evidence="2">Pyrroline-5-carboxylate reductase catalytic N-terminal domain-containing protein</fullName>
    </recommendedName>
</protein>
<gene>
    <name evidence="3" type="ORF">NQ317_011178</name>
</gene>